<dbReference type="PANTHER" id="PTHR43665:SF1">
    <property type="entry name" value="ISOPENTENYL-DIPHOSPHATE DELTA-ISOMERASE"/>
    <property type="match status" value="1"/>
</dbReference>
<dbReference type="Proteomes" id="UP000051952">
    <property type="component" value="Unassembled WGS sequence"/>
</dbReference>
<proteinExistence type="inferred from homology"/>
<keyword evidence="13" id="KW-1185">Reference proteome</keyword>
<comment type="cofactor">
    <cofactor evidence="1">
        <name>FMN</name>
        <dbReference type="ChEBI" id="CHEBI:58210"/>
    </cofactor>
</comment>
<dbReference type="PANTHER" id="PTHR43665">
    <property type="entry name" value="ISOPENTENYL-DIPHOSPHATE DELTA-ISOMERASE"/>
    <property type="match status" value="1"/>
</dbReference>
<dbReference type="GO" id="GO:0046872">
    <property type="term" value="F:metal ion binding"/>
    <property type="evidence" value="ECO:0007669"/>
    <property type="project" value="UniProtKB-KW"/>
</dbReference>
<dbReference type="SUPFAM" id="SSF51395">
    <property type="entry name" value="FMN-linked oxidoreductases"/>
    <property type="match status" value="1"/>
</dbReference>
<evidence type="ECO:0000256" key="8">
    <source>
        <dbReference type="ARBA" id="ARBA00023229"/>
    </source>
</evidence>
<evidence type="ECO:0000256" key="5">
    <source>
        <dbReference type="ARBA" id="ARBA00022723"/>
    </source>
</evidence>
<evidence type="ECO:0000313" key="13">
    <source>
        <dbReference type="Proteomes" id="UP000051952"/>
    </source>
</evidence>
<dbReference type="OMA" id="WDWGIPT"/>
<accession>A0A0S4JST4</accession>
<keyword evidence="4" id="KW-0288">FMN</keyword>
<dbReference type="GO" id="GO:0004452">
    <property type="term" value="F:isopentenyl-diphosphate delta-isomerase activity"/>
    <property type="evidence" value="ECO:0007669"/>
    <property type="project" value="InterPro"/>
</dbReference>
<keyword evidence="9 12" id="KW-0413">Isomerase</keyword>
<keyword evidence="2" id="KW-0963">Cytoplasm</keyword>
<feature type="domain" description="FMN-dependent dehydrogenase" evidence="11">
    <location>
        <begin position="184"/>
        <end position="347"/>
    </location>
</feature>
<dbReference type="InterPro" id="IPR011179">
    <property type="entry name" value="IPdP_isomerase"/>
</dbReference>
<evidence type="ECO:0000256" key="3">
    <source>
        <dbReference type="ARBA" id="ARBA00022630"/>
    </source>
</evidence>
<keyword evidence="8" id="KW-0414">Isoprene biosynthesis</keyword>
<evidence type="ECO:0000313" key="12">
    <source>
        <dbReference type="EMBL" id="CUG92466.1"/>
    </source>
</evidence>
<dbReference type="GO" id="GO:0008299">
    <property type="term" value="P:isoprenoid biosynthetic process"/>
    <property type="evidence" value="ECO:0007669"/>
    <property type="project" value="UniProtKB-KW"/>
</dbReference>
<dbReference type="VEuPathDB" id="TriTrypDB:BSAL_37440"/>
<evidence type="ECO:0000256" key="4">
    <source>
        <dbReference type="ARBA" id="ARBA00022643"/>
    </source>
</evidence>
<dbReference type="Pfam" id="PF01070">
    <property type="entry name" value="FMN_dh"/>
    <property type="match status" value="2"/>
</dbReference>
<dbReference type="AlphaFoldDB" id="A0A0S4JST4"/>
<dbReference type="Gene3D" id="3.20.20.70">
    <property type="entry name" value="Aldolase class I"/>
    <property type="match status" value="1"/>
</dbReference>
<dbReference type="InterPro" id="IPR013785">
    <property type="entry name" value="Aldolase_TIM"/>
</dbReference>
<evidence type="ECO:0000256" key="10">
    <source>
        <dbReference type="ARBA" id="ARBA00025810"/>
    </source>
</evidence>
<dbReference type="CDD" id="cd02811">
    <property type="entry name" value="IDI-2_FMN"/>
    <property type="match status" value="1"/>
</dbReference>
<comment type="subunit">
    <text evidence="10">Homooctamer. Dimer of tetramers.</text>
</comment>
<keyword evidence="5" id="KW-0479">Metal-binding</keyword>
<protein>
    <submittedName>
        <fullName evidence="12">Isopentenyl-diphosphate delta-isomerase, putative</fullName>
    </submittedName>
</protein>
<evidence type="ECO:0000256" key="1">
    <source>
        <dbReference type="ARBA" id="ARBA00001917"/>
    </source>
</evidence>
<keyword evidence="6" id="KW-0460">Magnesium</keyword>
<name>A0A0S4JST4_BODSA</name>
<evidence type="ECO:0000259" key="11">
    <source>
        <dbReference type="Pfam" id="PF01070"/>
    </source>
</evidence>
<gene>
    <name evidence="12" type="ORF">BSAL_37440</name>
</gene>
<evidence type="ECO:0000256" key="2">
    <source>
        <dbReference type="ARBA" id="ARBA00022490"/>
    </source>
</evidence>
<dbReference type="NCBIfam" id="TIGR02151">
    <property type="entry name" value="IPP_isom_2"/>
    <property type="match status" value="1"/>
</dbReference>
<evidence type="ECO:0000256" key="7">
    <source>
        <dbReference type="ARBA" id="ARBA00022857"/>
    </source>
</evidence>
<dbReference type="HAMAP" id="MF_00354">
    <property type="entry name" value="Idi_2"/>
    <property type="match status" value="1"/>
</dbReference>
<dbReference type="GO" id="GO:0016491">
    <property type="term" value="F:oxidoreductase activity"/>
    <property type="evidence" value="ECO:0007669"/>
    <property type="project" value="InterPro"/>
</dbReference>
<dbReference type="EMBL" id="CYKH01002042">
    <property type="protein sequence ID" value="CUG92466.1"/>
    <property type="molecule type" value="Genomic_DNA"/>
</dbReference>
<evidence type="ECO:0000256" key="9">
    <source>
        <dbReference type="ARBA" id="ARBA00023235"/>
    </source>
</evidence>
<evidence type="ECO:0000256" key="6">
    <source>
        <dbReference type="ARBA" id="ARBA00022842"/>
    </source>
</evidence>
<dbReference type="PIRSF" id="PIRSF003314">
    <property type="entry name" value="IPP_isomerase"/>
    <property type="match status" value="1"/>
</dbReference>
<feature type="domain" description="FMN-dependent dehydrogenase" evidence="11">
    <location>
        <begin position="37"/>
        <end position="106"/>
    </location>
</feature>
<dbReference type="GO" id="GO:0010181">
    <property type="term" value="F:FMN binding"/>
    <property type="evidence" value="ECO:0007669"/>
    <property type="project" value="InterPro"/>
</dbReference>
<organism evidence="12 13">
    <name type="scientific">Bodo saltans</name>
    <name type="common">Flagellated protozoan</name>
    <dbReference type="NCBI Taxonomy" id="75058"/>
    <lineage>
        <taxon>Eukaryota</taxon>
        <taxon>Discoba</taxon>
        <taxon>Euglenozoa</taxon>
        <taxon>Kinetoplastea</taxon>
        <taxon>Metakinetoplastina</taxon>
        <taxon>Eubodonida</taxon>
        <taxon>Bodonidae</taxon>
        <taxon>Bodo</taxon>
    </lineage>
</organism>
<keyword evidence="7" id="KW-0521">NADP</keyword>
<keyword evidence="3" id="KW-0285">Flavoprotein</keyword>
<dbReference type="OrthoDB" id="25826at2759"/>
<dbReference type="InterPro" id="IPR000262">
    <property type="entry name" value="FMN-dep_DH"/>
</dbReference>
<reference evidence="13" key="1">
    <citation type="submission" date="2015-09" db="EMBL/GenBank/DDBJ databases">
        <authorList>
            <consortium name="Pathogen Informatics"/>
        </authorList>
    </citation>
    <scope>NUCLEOTIDE SEQUENCE [LARGE SCALE GENOMIC DNA]</scope>
    <source>
        <strain evidence="13">Lake Konstanz</strain>
    </source>
</reference>
<dbReference type="GO" id="GO:0005737">
    <property type="term" value="C:cytoplasm"/>
    <property type="evidence" value="ECO:0007669"/>
    <property type="project" value="UniProtKB-ARBA"/>
</dbReference>
<sequence length="353" mass="39298">MASQEAREALLQQRKKDHINICLKQNVEPYRNTAGIWEKYTLPYTSMPEIDLAKIDTRTTFFGWNCSFPFIVSSMTGGEAHGRTINENLAKACEAEGVPFGLGSMRIVNRYPSSAYTFDVKQHCPNAPMFANIGLVQLNYGFGAKEINNIVDSIKADGLFIHVNHTQEVCQPEGDTNFENLFPKLKAVLPQIKVPVVIKGVGHGIERSVVEELYKMGVKYVDVSGTGGTSWAWIEGRRQPYEVENENLGYLFRDVGIRTDECLQECKPIKGPNSFLIAGGGIRNGLDIAKAIILGADLCTAAMPFLAPAMENPEAVRKVLQRLKREFQAAMFACGVRTVEELKRKSLGRRQHL</sequence>